<keyword evidence="6 7" id="KW-0804">Transcription</keyword>
<dbReference type="GO" id="GO:0005737">
    <property type="term" value="C:cytoplasm"/>
    <property type="evidence" value="ECO:0007669"/>
    <property type="project" value="UniProtKB-SubCell"/>
</dbReference>
<dbReference type="InterPro" id="IPR020900">
    <property type="entry name" value="Arg_repress_DNA-bd"/>
</dbReference>
<evidence type="ECO:0000313" key="12">
    <source>
        <dbReference type="Proteomes" id="UP000256329"/>
    </source>
</evidence>
<dbReference type="Pfam" id="PF01316">
    <property type="entry name" value="Arg_repressor"/>
    <property type="match status" value="1"/>
</dbReference>
<dbReference type="SUPFAM" id="SSF55252">
    <property type="entry name" value="C-terminal domain of arginine repressor"/>
    <property type="match status" value="1"/>
</dbReference>
<dbReference type="Proteomes" id="UP000256329">
    <property type="component" value="Unassembled WGS sequence"/>
</dbReference>
<evidence type="ECO:0000256" key="8">
    <source>
        <dbReference type="NCBIfam" id="TIGR01529"/>
    </source>
</evidence>
<feature type="domain" description="Arginine repressor C-terminal" evidence="10">
    <location>
        <begin position="79"/>
        <end position="138"/>
    </location>
</feature>
<evidence type="ECO:0000256" key="5">
    <source>
        <dbReference type="ARBA" id="ARBA00023125"/>
    </source>
</evidence>
<dbReference type="GO" id="GO:0003700">
    <property type="term" value="F:DNA-binding transcription factor activity"/>
    <property type="evidence" value="ECO:0007669"/>
    <property type="project" value="UniProtKB-UniRule"/>
</dbReference>
<dbReference type="SUPFAM" id="SSF46785">
    <property type="entry name" value="Winged helix' DNA-binding domain"/>
    <property type="match status" value="1"/>
</dbReference>
<feature type="domain" description="Arginine repressor DNA-binding" evidence="9">
    <location>
        <begin position="2"/>
        <end position="64"/>
    </location>
</feature>
<dbReference type="PANTHER" id="PTHR34471">
    <property type="entry name" value="ARGININE REPRESSOR"/>
    <property type="match status" value="1"/>
</dbReference>
<dbReference type="InterPro" id="IPR036388">
    <property type="entry name" value="WH-like_DNA-bd_sf"/>
</dbReference>
<evidence type="ECO:0000256" key="7">
    <source>
        <dbReference type="HAMAP-Rule" id="MF_00173"/>
    </source>
</evidence>
<dbReference type="GO" id="GO:0034618">
    <property type="term" value="F:arginine binding"/>
    <property type="evidence" value="ECO:0007669"/>
    <property type="project" value="InterPro"/>
</dbReference>
<dbReference type="NCBIfam" id="TIGR01529">
    <property type="entry name" value="argR_whole"/>
    <property type="match status" value="1"/>
</dbReference>
<comment type="subcellular location">
    <subcellularLocation>
        <location evidence="1 7">Cytoplasm</location>
    </subcellularLocation>
</comment>
<dbReference type="InterPro" id="IPR020899">
    <property type="entry name" value="Arg_repress_C"/>
</dbReference>
<evidence type="ECO:0000256" key="1">
    <source>
        <dbReference type="ARBA" id="ARBA00004496"/>
    </source>
</evidence>
<organism evidence="11 12">
    <name type="scientific">Ammonifex thiophilus</name>
    <dbReference type="NCBI Taxonomy" id="444093"/>
    <lineage>
        <taxon>Bacteria</taxon>
        <taxon>Bacillati</taxon>
        <taxon>Bacillota</taxon>
        <taxon>Clostridia</taxon>
        <taxon>Thermoanaerobacterales</taxon>
        <taxon>Thermoanaerobacteraceae</taxon>
        <taxon>Ammonifex</taxon>
    </lineage>
</organism>
<keyword evidence="3 7" id="KW-0963">Cytoplasm</keyword>
<comment type="pathway">
    <text evidence="7">Amino-acid biosynthesis; L-arginine biosynthesis [regulation].</text>
</comment>
<evidence type="ECO:0000259" key="10">
    <source>
        <dbReference type="Pfam" id="PF02863"/>
    </source>
</evidence>
<dbReference type="GO" id="GO:0006526">
    <property type="term" value="P:L-arginine biosynthetic process"/>
    <property type="evidence" value="ECO:0007669"/>
    <property type="project" value="UniProtKB-UniPathway"/>
</dbReference>
<dbReference type="GO" id="GO:0051259">
    <property type="term" value="P:protein complex oligomerization"/>
    <property type="evidence" value="ECO:0007669"/>
    <property type="project" value="InterPro"/>
</dbReference>
<dbReference type="HAMAP" id="MF_00173">
    <property type="entry name" value="Arg_repressor"/>
    <property type="match status" value="1"/>
</dbReference>
<dbReference type="UniPathway" id="UPA00068"/>
<name>A0A3D8P4F8_9THEO</name>
<dbReference type="Gene3D" id="1.10.10.10">
    <property type="entry name" value="Winged helix-like DNA-binding domain superfamily/Winged helix DNA-binding domain"/>
    <property type="match status" value="1"/>
</dbReference>
<evidence type="ECO:0000256" key="4">
    <source>
        <dbReference type="ARBA" id="ARBA00023015"/>
    </source>
</evidence>
<evidence type="ECO:0000313" key="11">
    <source>
        <dbReference type="EMBL" id="RDV83993.1"/>
    </source>
</evidence>
<protein>
    <recommendedName>
        <fullName evidence="7 8">Arginine repressor</fullName>
    </recommendedName>
</protein>
<sequence>MKRARQQKILEIVRSRPVASQRELVEELRKAGFNVTQATVSRDLKELRLVKVATEEGWRYALPAAELPAQEEKLRQLVQSAVVGIEVSGNLVVVKTLPGAAQGVASAVDRANWPEVIGTVAGDDTFIVVVRSARGLAQAVKARLYHLAFGER</sequence>
<dbReference type="Pfam" id="PF02863">
    <property type="entry name" value="Arg_repressor_C"/>
    <property type="match status" value="1"/>
</dbReference>
<accession>A0A3D8P4F8</accession>
<comment type="similarity">
    <text evidence="2 7">Belongs to the ArgR family.</text>
</comment>
<dbReference type="OrthoDB" id="9807089at2"/>
<dbReference type="InterPro" id="IPR001669">
    <property type="entry name" value="Arg_repress"/>
</dbReference>
<keyword evidence="5 7" id="KW-0238">DNA-binding</keyword>
<evidence type="ECO:0000256" key="6">
    <source>
        <dbReference type="ARBA" id="ARBA00023163"/>
    </source>
</evidence>
<dbReference type="InterPro" id="IPR036390">
    <property type="entry name" value="WH_DNA-bd_sf"/>
</dbReference>
<dbReference type="GO" id="GO:1900079">
    <property type="term" value="P:regulation of arginine biosynthetic process"/>
    <property type="evidence" value="ECO:0007669"/>
    <property type="project" value="UniProtKB-UniRule"/>
</dbReference>
<dbReference type="AlphaFoldDB" id="A0A3D8P4F8"/>
<proteinExistence type="inferred from homology"/>
<keyword evidence="4 7" id="KW-0805">Transcription regulation</keyword>
<keyword evidence="12" id="KW-1185">Reference proteome</keyword>
<evidence type="ECO:0000256" key="2">
    <source>
        <dbReference type="ARBA" id="ARBA00008316"/>
    </source>
</evidence>
<comment type="function">
    <text evidence="7">Regulates arginine biosynthesis genes.</text>
</comment>
<dbReference type="EMBL" id="QSLN01000003">
    <property type="protein sequence ID" value="RDV83993.1"/>
    <property type="molecule type" value="Genomic_DNA"/>
</dbReference>
<dbReference type="RefSeq" id="WP_115792213.1">
    <property type="nucleotide sequence ID" value="NZ_QSLN01000003.1"/>
</dbReference>
<dbReference type="InterPro" id="IPR036251">
    <property type="entry name" value="Arg_repress_C_sf"/>
</dbReference>
<gene>
    <name evidence="7 11" type="primary">argR</name>
    <name evidence="11" type="ORF">DXX99_03940</name>
</gene>
<dbReference type="PRINTS" id="PR01467">
    <property type="entry name" value="ARGREPRESSOR"/>
</dbReference>
<evidence type="ECO:0000256" key="3">
    <source>
        <dbReference type="ARBA" id="ARBA00022490"/>
    </source>
</evidence>
<dbReference type="GO" id="GO:0003677">
    <property type="term" value="F:DNA binding"/>
    <property type="evidence" value="ECO:0007669"/>
    <property type="project" value="UniProtKB-KW"/>
</dbReference>
<dbReference type="Gene3D" id="3.30.1360.40">
    <property type="match status" value="1"/>
</dbReference>
<comment type="caution">
    <text evidence="11">The sequence shown here is derived from an EMBL/GenBank/DDBJ whole genome shotgun (WGS) entry which is preliminary data.</text>
</comment>
<keyword evidence="7" id="KW-0055">Arginine biosynthesis</keyword>
<keyword evidence="7" id="KW-0678">Repressor</keyword>
<evidence type="ECO:0000259" key="9">
    <source>
        <dbReference type="Pfam" id="PF01316"/>
    </source>
</evidence>
<reference evidence="11 12" key="1">
    <citation type="submission" date="2018-08" db="EMBL/GenBank/DDBJ databases">
        <title>Form III RuBisCO-mediated autotrophy in Thermodesulfobium bacteria.</title>
        <authorList>
            <person name="Toshchakov S.V."/>
            <person name="Kublanov I.V."/>
            <person name="Frolov E."/>
            <person name="Bonch-Osmolovskaya E.A."/>
            <person name="Tourova T.P."/>
            <person name="Chernych N.A."/>
            <person name="Lebedinsky A.V."/>
        </authorList>
    </citation>
    <scope>NUCLEOTIDE SEQUENCE [LARGE SCALE GENOMIC DNA]</scope>
    <source>
        <strain evidence="11 12">SR</strain>
    </source>
</reference>
<dbReference type="PANTHER" id="PTHR34471:SF1">
    <property type="entry name" value="ARGININE REPRESSOR"/>
    <property type="match status" value="1"/>
</dbReference>
<keyword evidence="7" id="KW-0028">Amino-acid biosynthesis</keyword>